<organism evidence="1 2">
    <name type="scientific">Phytophthora nicotianae (strain INRA-310)</name>
    <name type="common">Phytophthora parasitica</name>
    <dbReference type="NCBI Taxonomy" id="761204"/>
    <lineage>
        <taxon>Eukaryota</taxon>
        <taxon>Sar</taxon>
        <taxon>Stramenopiles</taxon>
        <taxon>Oomycota</taxon>
        <taxon>Peronosporomycetes</taxon>
        <taxon>Peronosporales</taxon>
        <taxon>Peronosporaceae</taxon>
        <taxon>Phytophthora</taxon>
    </lineage>
</organism>
<dbReference type="Proteomes" id="UP000018817">
    <property type="component" value="Unassembled WGS sequence"/>
</dbReference>
<dbReference type="RefSeq" id="XP_008892669.1">
    <property type="nucleotide sequence ID" value="XM_008894421.1"/>
</dbReference>
<dbReference type="GeneID" id="20189587"/>
<proteinExistence type="predicted"/>
<accession>W2RFM5</accession>
<sequence>MLRNVVYKMNASSGVQRIIAEVFFLWMGRLVVEVLWRAIKATGWTTSEATSS</sequence>
<dbReference type="AlphaFoldDB" id="W2RFM5"/>
<evidence type="ECO:0000313" key="1">
    <source>
        <dbReference type="EMBL" id="ETN23315.1"/>
    </source>
</evidence>
<gene>
    <name evidence="1" type="ORF">PPTG_20988</name>
</gene>
<evidence type="ECO:0000313" key="2">
    <source>
        <dbReference type="Proteomes" id="UP000018817"/>
    </source>
</evidence>
<dbReference type="EMBL" id="KI669562">
    <property type="protein sequence ID" value="ETN23315.1"/>
    <property type="molecule type" value="Genomic_DNA"/>
</dbReference>
<name>W2RFM5_PHYN3</name>
<protein>
    <submittedName>
        <fullName evidence="1">Uncharacterized protein</fullName>
    </submittedName>
</protein>
<reference evidence="2" key="1">
    <citation type="submission" date="2011-12" db="EMBL/GenBank/DDBJ databases">
        <authorList>
            <consortium name="The Broad Institute Genome Sequencing Platform"/>
            <person name="Russ C."/>
            <person name="Tyler B."/>
            <person name="Panabieres F."/>
            <person name="Shan W."/>
            <person name="Tripathy S."/>
            <person name="Grunwald N."/>
            <person name="Machado M."/>
            <person name="Young S.K."/>
            <person name="Zeng Q."/>
            <person name="Gargeya S."/>
            <person name="Fitzgerald M."/>
            <person name="Haas B."/>
            <person name="Abouelleil A."/>
            <person name="Alvarado L."/>
            <person name="Arachchi H.M."/>
            <person name="Berlin A."/>
            <person name="Chapman S.B."/>
            <person name="Gearin G."/>
            <person name="Goldberg J."/>
            <person name="Griggs A."/>
            <person name="Gujja S."/>
            <person name="Hansen M."/>
            <person name="Heiman D."/>
            <person name="Howarth C."/>
            <person name="Larimer J."/>
            <person name="Lui A."/>
            <person name="MacDonald P.J.P."/>
            <person name="McCowen C."/>
            <person name="Montmayeur A."/>
            <person name="Murphy C."/>
            <person name="Neiman D."/>
            <person name="Pearson M."/>
            <person name="Priest M."/>
            <person name="Roberts A."/>
            <person name="Saif S."/>
            <person name="Shea T."/>
            <person name="Sisk P."/>
            <person name="Stolte C."/>
            <person name="Sykes S."/>
            <person name="Wortman J."/>
            <person name="Nusbaum C."/>
            <person name="Birren B."/>
        </authorList>
    </citation>
    <scope>NUCLEOTIDE SEQUENCE [LARGE SCALE GENOMIC DNA]</scope>
    <source>
        <strain evidence="2">INRA-310</strain>
    </source>
</reference>
<reference evidence="1 2" key="2">
    <citation type="submission" date="2013-11" db="EMBL/GenBank/DDBJ databases">
        <title>The Genome Sequence of Phytophthora parasitica INRA-310.</title>
        <authorList>
            <consortium name="The Broad Institute Genomics Platform"/>
            <person name="Russ C."/>
            <person name="Tyler B."/>
            <person name="Panabieres F."/>
            <person name="Shan W."/>
            <person name="Tripathy S."/>
            <person name="Grunwald N."/>
            <person name="Machado M."/>
            <person name="Johnson C.S."/>
            <person name="Arredondo F."/>
            <person name="Hong C."/>
            <person name="Coffey M."/>
            <person name="Young S.K."/>
            <person name="Zeng Q."/>
            <person name="Gargeya S."/>
            <person name="Fitzgerald M."/>
            <person name="Abouelleil A."/>
            <person name="Alvarado L."/>
            <person name="Chapman S.B."/>
            <person name="Gainer-Dewar J."/>
            <person name="Goldberg J."/>
            <person name="Griggs A."/>
            <person name="Gujja S."/>
            <person name="Hansen M."/>
            <person name="Howarth C."/>
            <person name="Imamovic A."/>
            <person name="Ireland A."/>
            <person name="Larimer J."/>
            <person name="McCowan C."/>
            <person name="Murphy C."/>
            <person name="Pearson M."/>
            <person name="Poon T.W."/>
            <person name="Priest M."/>
            <person name="Roberts A."/>
            <person name="Saif S."/>
            <person name="Shea T."/>
            <person name="Sykes S."/>
            <person name="Wortman J."/>
            <person name="Nusbaum C."/>
            <person name="Birren B."/>
        </authorList>
    </citation>
    <scope>NUCLEOTIDE SEQUENCE [LARGE SCALE GENOMIC DNA]</scope>
    <source>
        <strain evidence="1 2">INRA-310</strain>
    </source>
</reference>
<dbReference type="VEuPathDB" id="FungiDB:PPTG_20988"/>